<dbReference type="Proteomes" id="UP000215914">
    <property type="component" value="Chromosome 17"/>
</dbReference>
<dbReference type="PANTHER" id="PTHR12286">
    <property type="entry name" value="SACCHAROPINE DEHYDROGENASE-LIKE OXIDOREDUCTASE"/>
    <property type="match status" value="1"/>
</dbReference>
<organism evidence="4 5">
    <name type="scientific">Helianthus annuus</name>
    <name type="common">Common sunflower</name>
    <dbReference type="NCBI Taxonomy" id="4232"/>
    <lineage>
        <taxon>Eukaryota</taxon>
        <taxon>Viridiplantae</taxon>
        <taxon>Streptophyta</taxon>
        <taxon>Embryophyta</taxon>
        <taxon>Tracheophyta</taxon>
        <taxon>Spermatophyta</taxon>
        <taxon>Magnoliopsida</taxon>
        <taxon>eudicotyledons</taxon>
        <taxon>Gunneridae</taxon>
        <taxon>Pentapetalae</taxon>
        <taxon>asterids</taxon>
        <taxon>campanulids</taxon>
        <taxon>Asterales</taxon>
        <taxon>Asteraceae</taxon>
        <taxon>Asteroideae</taxon>
        <taxon>Heliantheae alliance</taxon>
        <taxon>Heliantheae</taxon>
        <taxon>Helianthus</taxon>
    </lineage>
</organism>
<dbReference type="AlphaFoldDB" id="A0A251RNJ2"/>
<feature type="domain" description="Saccharopine dehydrogenase NADP binding" evidence="2">
    <location>
        <begin position="43"/>
        <end position="174"/>
    </location>
</feature>
<dbReference type="GO" id="GO:0005811">
    <property type="term" value="C:lipid droplet"/>
    <property type="evidence" value="ECO:0000318"/>
    <property type="project" value="GO_Central"/>
</dbReference>
<dbReference type="SUPFAM" id="SSF51735">
    <property type="entry name" value="NAD(P)-binding Rossmann-fold domains"/>
    <property type="match status" value="1"/>
</dbReference>
<gene>
    <name evidence="4" type="ORF">HannXRQ_Chr17g0546741</name>
    <name evidence="3" type="ORF">HanXRQr2_Chr17g0797261</name>
</gene>
<sequence length="308" mass="34124">MQKPLHLLNRSFLIKNSSIFKRTNHNVPSSNMKHDLTKPTYDVVIFGASGFTGKYVVKEALKFLNSSPNSPLKTLALAGRNHSKLSEALAWATPSQHTTTIPFLLADTNDPPSLRRMVSQAKLILNCAGPFRHHGGPVVDACVEAGCDYLDICGESEFMERMEALYHQRAVENGSNYPCRVVNNKDLITPLILFFWALLEGYNPKSKEKWMVKVTSSLVISACGIDSIPAELGFLFNSKQWVSPAVVSQVEAYMSLESDVRVVANSATYESAVLGVAEADKLRELRRSRGKTIRPLVSRESMHNIITG</sequence>
<evidence type="ECO:0000313" key="5">
    <source>
        <dbReference type="Proteomes" id="UP000215914"/>
    </source>
</evidence>
<dbReference type="InterPro" id="IPR051276">
    <property type="entry name" value="Saccharopine_DH-like_oxidrdct"/>
</dbReference>
<dbReference type="EMBL" id="MNCJ02000332">
    <property type="protein sequence ID" value="KAF5754969.1"/>
    <property type="molecule type" value="Genomic_DNA"/>
</dbReference>
<dbReference type="InterPro" id="IPR036291">
    <property type="entry name" value="NAD(P)-bd_dom_sf"/>
</dbReference>
<proteinExistence type="inferred from homology"/>
<dbReference type="Gene3D" id="3.40.50.720">
    <property type="entry name" value="NAD(P)-binding Rossmann-like Domain"/>
    <property type="match status" value="1"/>
</dbReference>
<evidence type="ECO:0000256" key="1">
    <source>
        <dbReference type="ARBA" id="ARBA00038048"/>
    </source>
</evidence>
<comment type="similarity">
    <text evidence="1">Belongs to the saccharopine dehydrogenase family.</text>
</comment>
<accession>A0A251RNJ2</accession>
<name>A0A251RNJ2_HELAN</name>
<dbReference type="InParanoid" id="A0A251RNJ2"/>
<reference evidence="3" key="3">
    <citation type="submission" date="2020-06" db="EMBL/GenBank/DDBJ databases">
        <title>Helianthus annuus Genome sequencing and assembly Release 2.</title>
        <authorList>
            <person name="Gouzy J."/>
            <person name="Langlade N."/>
            <person name="Munos S."/>
        </authorList>
    </citation>
    <scope>NUCLEOTIDE SEQUENCE</scope>
    <source>
        <tissue evidence="3">Leaves</tissue>
    </source>
</reference>
<dbReference type="GO" id="GO:0009247">
    <property type="term" value="P:glycolipid biosynthetic process"/>
    <property type="evidence" value="ECO:0000318"/>
    <property type="project" value="GO_Central"/>
</dbReference>
<dbReference type="PANTHER" id="PTHR12286:SF11">
    <property type="entry name" value="SACCHAROPINE DEHYDROGENASE, NADP BINDING DOMAIN, NAD(P)-BINDING DOMAIN SUPERFAMILY"/>
    <property type="match status" value="1"/>
</dbReference>
<dbReference type="Pfam" id="PF03435">
    <property type="entry name" value="Sacchrp_dh_NADP"/>
    <property type="match status" value="1"/>
</dbReference>
<dbReference type="GO" id="GO:0016020">
    <property type="term" value="C:membrane"/>
    <property type="evidence" value="ECO:0007669"/>
    <property type="project" value="GOC"/>
</dbReference>
<dbReference type="EMBL" id="CM007906">
    <property type="protein sequence ID" value="OTF86068.1"/>
    <property type="molecule type" value="Genomic_DNA"/>
</dbReference>
<dbReference type="Gramene" id="mRNA:HanXRQr2_Chr17g0797261">
    <property type="protein sequence ID" value="mRNA:HanXRQr2_Chr17g0797261"/>
    <property type="gene ID" value="HanXRQr2_Chr17g0797261"/>
</dbReference>
<reference evidence="3 5" key="1">
    <citation type="journal article" date="2017" name="Nature">
        <title>The sunflower genome provides insights into oil metabolism, flowering and Asterid evolution.</title>
        <authorList>
            <person name="Badouin H."/>
            <person name="Gouzy J."/>
            <person name="Grassa C.J."/>
            <person name="Murat F."/>
            <person name="Staton S.E."/>
            <person name="Cottret L."/>
            <person name="Lelandais-Briere C."/>
            <person name="Owens G.L."/>
            <person name="Carrere S."/>
            <person name="Mayjonade B."/>
            <person name="Legrand L."/>
            <person name="Gill N."/>
            <person name="Kane N.C."/>
            <person name="Bowers J.E."/>
            <person name="Hubner S."/>
            <person name="Bellec A."/>
            <person name="Berard A."/>
            <person name="Berges H."/>
            <person name="Blanchet N."/>
            <person name="Boniface M.C."/>
            <person name="Brunel D."/>
            <person name="Catrice O."/>
            <person name="Chaidir N."/>
            <person name="Claudel C."/>
            <person name="Donnadieu C."/>
            <person name="Faraut T."/>
            <person name="Fievet G."/>
            <person name="Helmstetter N."/>
            <person name="King M."/>
            <person name="Knapp S.J."/>
            <person name="Lai Z."/>
            <person name="Le Paslier M.C."/>
            <person name="Lippi Y."/>
            <person name="Lorenzon L."/>
            <person name="Mandel J.R."/>
            <person name="Marage G."/>
            <person name="Marchand G."/>
            <person name="Marquand E."/>
            <person name="Bret-Mestries E."/>
            <person name="Morien E."/>
            <person name="Nambeesan S."/>
            <person name="Nguyen T."/>
            <person name="Pegot-Espagnet P."/>
            <person name="Pouilly N."/>
            <person name="Raftis F."/>
            <person name="Sallet E."/>
            <person name="Schiex T."/>
            <person name="Thomas J."/>
            <person name="Vandecasteele C."/>
            <person name="Vares D."/>
            <person name="Vear F."/>
            <person name="Vautrin S."/>
            <person name="Crespi M."/>
            <person name="Mangin B."/>
            <person name="Burke J.M."/>
            <person name="Salse J."/>
            <person name="Munos S."/>
            <person name="Vincourt P."/>
            <person name="Rieseberg L.H."/>
            <person name="Langlade N.B."/>
        </authorList>
    </citation>
    <scope>NUCLEOTIDE SEQUENCE [LARGE SCALE GENOMIC DNA]</scope>
    <source>
        <strain evidence="5">cv. SF193</strain>
        <tissue evidence="3">Leaves</tissue>
    </source>
</reference>
<dbReference type="InterPro" id="IPR005097">
    <property type="entry name" value="Sacchrp_dh_NADP-bd"/>
</dbReference>
<protein>
    <submittedName>
        <fullName evidence="4">Putative NAD(P)-binding domain-containing protein</fullName>
    </submittedName>
    <submittedName>
        <fullName evidence="3">Saccharopine dehydrogenase, NADP binding domain, NAD(P)-binding domain superfamily</fullName>
    </submittedName>
</protein>
<evidence type="ECO:0000259" key="2">
    <source>
        <dbReference type="Pfam" id="PF03435"/>
    </source>
</evidence>
<reference evidence="4" key="2">
    <citation type="submission" date="2017-02" db="EMBL/GenBank/DDBJ databases">
        <title>Sunflower complete genome.</title>
        <authorList>
            <person name="Langlade N."/>
            <person name="Munos S."/>
        </authorList>
    </citation>
    <scope>NUCLEOTIDE SEQUENCE [LARGE SCALE GENOMIC DNA]</scope>
    <source>
        <tissue evidence="4">Leaves</tissue>
    </source>
</reference>
<evidence type="ECO:0000313" key="3">
    <source>
        <dbReference type="EMBL" id="KAF5754969.1"/>
    </source>
</evidence>
<keyword evidence="5" id="KW-1185">Reference proteome</keyword>
<evidence type="ECO:0000313" key="4">
    <source>
        <dbReference type="EMBL" id="OTF86068.1"/>
    </source>
</evidence>